<gene>
    <name evidence="1" type="ORF">AArcSt11_02420</name>
</gene>
<dbReference type="AlphaFoldDB" id="A0AAE3FPI7"/>
<dbReference type="EMBL" id="JAKRVY010000001">
    <property type="protein sequence ID" value="MCL9812508.1"/>
    <property type="molecule type" value="Genomic_DNA"/>
</dbReference>
<accession>A0AAE3FPI7</accession>
<dbReference type="RefSeq" id="WP_250594264.1">
    <property type="nucleotide sequence ID" value="NZ_JAKRVY010000001.1"/>
</dbReference>
<sequence length="310" mass="35231">MSGDPSLPAAEYREVQDGRLTDNRAAYPLSAYFEGAALERYQYLSHVYDSSHHPDLPATFEQTDLCERMLMKHAGEAAARAVREGNVSLLSYLTGLTHREVDLSEARTLMKIVDEMRRPGWMPVFVGHTDGGKTNTALWLAFLALLDDPDMVLATNVTTLEFHDDALDERVHYVESKSELRDLCDEYDDIFAVLDEFSTEANAQTSNYDVNEHFYELVTFKSKLGLRMIVIGHREDGYDIAPALREHSTYFVKQVREEHDLEADEYHAEFYDAIDDGNFVGEQFTIDPVPSIESDADYDPDETATFEITD</sequence>
<proteinExistence type="predicted"/>
<protein>
    <submittedName>
        <fullName evidence="1">Uncharacterized protein</fullName>
    </submittedName>
</protein>
<dbReference type="Proteomes" id="UP001202674">
    <property type="component" value="Unassembled WGS sequence"/>
</dbReference>
<comment type="caution">
    <text evidence="1">The sequence shown here is derived from an EMBL/GenBank/DDBJ whole genome shotgun (WGS) entry which is preliminary data.</text>
</comment>
<reference evidence="1 2" key="1">
    <citation type="journal article" date="2022" name="Syst. Appl. Microbiol.">
        <title>Natronocalculus amylovorans gen. nov., sp. nov., and Natranaeroarchaeum aerophilus sp. nov., dominant culturable amylolytic natronoarchaea from hypersaline soda lakes in southwestern Siberia.</title>
        <authorList>
            <person name="Sorokin D.Y."/>
            <person name="Elcheninov A.G."/>
            <person name="Khizhniak T.V."/>
            <person name="Koenen M."/>
            <person name="Bale N.J."/>
            <person name="Damste J.S.S."/>
            <person name="Kublanov I.V."/>
        </authorList>
    </citation>
    <scope>NUCLEOTIDE SEQUENCE [LARGE SCALE GENOMIC DNA]</scope>
    <source>
        <strain evidence="1 2">AArc-St1-1</strain>
    </source>
</reference>
<name>A0AAE3FPI7_9EURY</name>
<organism evidence="1 2">
    <name type="scientific">Natranaeroarchaeum aerophilus</name>
    <dbReference type="NCBI Taxonomy" id="2917711"/>
    <lineage>
        <taxon>Archaea</taxon>
        <taxon>Methanobacteriati</taxon>
        <taxon>Methanobacteriota</taxon>
        <taxon>Stenosarchaea group</taxon>
        <taxon>Halobacteria</taxon>
        <taxon>Halobacteriales</taxon>
        <taxon>Natronoarchaeaceae</taxon>
        <taxon>Natranaeroarchaeum</taxon>
    </lineage>
</organism>
<evidence type="ECO:0000313" key="1">
    <source>
        <dbReference type="EMBL" id="MCL9812508.1"/>
    </source>
</evidence>
<evidence type="ECO:0000313" key="2">
    <source>
        <dbReference type="Proteomes" id="UP001202674"/>
    </source>
</evidence>
<keyword evidence="2" id="KW-1185">Reference proteome</keyword>